<dbReference type="EMBL" id="CACRXK020006636">
    <property type="protein sequence ID" value="CAB4009968.1"/>
    <property type="molecule type" value="Genomic_DNA"/>
</dbReference>
<dbReference type="SUPFAM" id="SSF47027">
    <property type="entry name" value="Acyl-CoA binding protein"/>
    <property type="match status" value="1"/>
</dbReference>
<dbReference type="InterPro" id="IPR014352">
    <property type="entry name" value="FERM/acyl-CoA-bd_prot_sf"/>
</dbReference>
<keyword evidence="1" id="KW-0007">Acetylation</keyword>
<dbReference type="Gene3D" id="2.60.120.680">
    <property type="entry name" value="GOLD domain"/>
    <property type="match status" value="1"/>
</dbReference>
<reference evidence="3" key="1">
    <citation type="submission" date="2020-04" db="EMBL/GenBank/DDBJ databases">
        <authorList>
            <person name="Alioto T."/>
            <person name="Alioto T."/>
            <person name="Gomez Garrido J."/>
        </authorList>
    </citation>
    <scope>NUCLEOTIDE SEQUENCE</scope>
    <source>
        <strain evidence="3">A484AB</strain>
    </source>
</reference>
<keyword evidence="4" id="KW-1185">Reference proteome</keyword>
<dbReference type="GO" id="GO:0000062">
    <property type="term" value="F:fatty-acyl-CoA binding"/>
    <property type="evidence" value="ECO:0007669"/>
    <property type="project" value="InterPro"/>
</dbReference>
<dbReference type="PROSITE" id="PS50866">
    <property type="entry name" value="GOLD"/>
    <property type="match status" value="1"/>
</dbReference>
<sequence length="363" mass="42614">MANLTITDDDSVLSDSINHDESQDVYKKCFTLRDYYKQCLSFYHKGKDVIKITYQDKIRLTALWKQASVGKYDPSKIPEVGYFDVVGNDRKIAWEGLGDMAKEKAMEEFCSLVEKIAPELEAYLEAQCREIEENRRKKLEEERRKREEEEQRRREEEERLERERLLKIEEQKRREEAEREEQRKKEESLKAEQERTSLIQAKPQVNGSPSIAPASLWSRPKVQEFIQHVRTDPGSVLVVGRGETITVRVPTHENGTCLFWEFATETYDVGFGVSFEWTLPSSEAITVEVHEDEDGETVQDGEHDETQKQRIDEILPTIRRPCNEEVMVGSHLYPGRGVYLLKFDNSYSLFRSKTLFYRVYYTR</sequence>
<dbReference type="PANTHER" id="PTHR22973">
    <property type="entry name" value="LD35087P"/>
    <property type="match status" value="1"/>
</dbReference>
<dbReference type="Proteomes" id="UP001152795">
    <property type="component" value="Unassembled WGS sequence"/>
</dbReference>
<dbReference type="InterPro" id="IPR000582">
    <property type="entry name" value="Acyl-CoA-binding_protein"/>
</dbReference>
<name>A0A6S7JCY0_PARCT</name>
<dbReference type="GO" id="GO:0000139">
    <property type="term" value="C:Golgi membrane"/>
    <property type="evidence" value="ECO:0007669"/>
    <property type="project" value="TreeGrafter"/>
</dbReference>
<feature type="compositionally biased region" description="Polar residues" evidence="2">
    <location>
        <begin position="196"/>
        <end position="209"/>
    </location>
</feature>
<organism evidence="3 4">
    <name type="scientific">Paramuricea clavata</name>
    <name type="common">Red gorgonian</name>
    <name type="synonym">Violescent sea-whip</name>
    <dbReference type="NCBI Taxonomy" id="317549"/>
    <lineage>
        <taxon>Eukaryota</taxon>
        <taxon>Metazoa</taxon>
        <taxon>Cnidaria</taxon>
        <taxon>Anthozoa</taxon>
        <taxon>Octocorallia</taxon>
        <taxon>Malacalcyonacea</taxon>
        <taxon>Plexauridae</taxon>
        <taxon>Paramuricea</taxon>
    </lineage>
</organism>
<comment type="caution">
    <text evidence="3">The sequence shown here is derived from an EMBL/GenBank/DDBJ whole genome shotgun (WGS) entry which is preliminary data.</text>
</comment>
<evidence type="ECO:0000313" key="3">
    <source>
        <dbReference type="EMBL" id="CAB4009968.1"/>
    </source>
</evidence>
<dbReference type="SUPFAM" id="SSF101576">
    <property type="entry name" value="Supernatant protein factor (SPF), C-terminal domain"/>
    <property type="match status" value="1"/>
</dbReference>
<dbReference type="PROSITE" id="PS51228">
    <property type="entry name" value="ACB_2"/>
    <property type="match status" value="1"/>
</dbReference>
<feature type="compositionally biased region" description="Basic and acidic residues" evidence="2">
    <location>
        <begin position="172"/>
        <end position="195"/>
    </location>
</feature>
<dbReference type="Pfam" id="PF00887">
    <property type="entry name" value="ACBP"/>
    <property type="match status" value="1"/>
</dbReference>
<dbReference type="PANTHER" id="PTHR22973:SF12">
    <property type="entry name" value="LD35087P"/>
    <property type="match status" value="1"/>
</dbReference>
<dbReference type="Pfam" id="PF13897">
    <property type="entry name" value="GOLD_2"/>
    <property type="match status" value="1"/>
</dbReference>
<dbReference type="InterPro" id="IPR035984">
    <property type="entry name" value="Acyl-CoA-binding_sf"/>
</dbReference>
<dbReference type="OrthoDB" id="5839451at2759"/>
<dbReference type="InterPro" id="IPR052269">
    <property type="entry name" value="Golgi-PI4KB_interaction"/>
</dbReference>
<dbReference type="InterPro" id="IPR009038">
    <property type="entry name" value="GOLD_dom"/>
</dbReference>
<evidence type="ECO:0000256" key="1">
    <source>
        <dbReference type="ARBA" id="ARBA00022990"/>
    </source>
</evidence>
<accession>A0A6S7JCY0</accession>
<evidence type="ECO:0000313" key="4">
    <source>
        <dbReference type="Proteomes" id="UP001152795"/>
    </source>
</evidence>
<dbReference type="InterPro" id="IPR036598">
    <property type="entry name" value="GOLD_dom_sf"/>
</dbReference>
<dbReference type="Gene3D" id="1.20.80.10">
    <property type="match status" value="1"/>
</dbReference>
<dbReference type="AlphaFoldDB" id="A0A6S7JCY0"/>
<gene>
    <name evidence="3" type="ORF">PACLA_8A044660</name>
</gene>
<protein>
    <submittedName>
        <fullName evidence="3">Golgi resident GCP60</fullName>
    </submittedName>
</protein>
<feature type="region of interest" description="Disordered" evidence="2">
    <location>
        <begin position="172"/>
        <end position="209"/>
    </location>
</feature>
<proteinExistence type="predicted"/>
<evidence type="ECO:0000256" key="2">
    <source>
        <dbReference type="SAM" id="MobiDB-lite"/>
    </source>
</evidence>
<feature type="region of interest" description="Disordered" evidence="2">
    <location>
        <begin position="138"/>
        <end position="160"/>
    </location>
</feature>